<reference evidence="17 18" key="1">
    <citation type="submission" date="2018-06" db="EMBL/GenBank/DDBJ databases">
        <authorList>
            <consortium name="Pathogen Informatics"/>
            <person name="Doyle S."/>
        </authorList>
    </citation>
    <scope>NUCLEOTIDE SEQUENCE [LARGE SCALE GENOMIC DNA]</scope>
    <source>
        <strain evidence="17 18">NCTC10717</strain>
    </source>
</reference>
<protein>
    <recommendedName>
        <fullName evidence="10">Dual-specificity RNA pseudouridine synthase RluA</fullName>
        <ecNumber evidence="8">5.4.99.28</ecNumber>
        <ecNumber evidence="9">5.4.99.29</ecNumber>
    </recommendedName>
    <alternativeName>
        <fullName evidence="11">23S rRNA pseudouridine(746) synthase</fullName>
    </alternativeName>
    <alternativeName>
        <fullName evidence="14">Ribosomal large subunit pseudouridine synthase A</fullName>
    </alternativeName>
    <alternativeName>
        <fullName evidence="13">rRNA pseudouridylate synthase A</fullName>
    </alternativeName>
    <alternativeName>
        <fullName evidence="15">rRNA-uridine isomerase A</fullName>
    </alternativeName>
    <alternativeName>
        <fullName evidence="12">tRNA pseudouridine(32) synthase</fullName>
    </alternativeName>
</protein>
<evidence type="ECO:0000256" key="7">
    <source>
        <dbReference type="ARBA" id="ARBA00037305"/>
    </source>
</evidence>
<evidence type="ECO:0000256" key="4">
    <source>
        <dbReference type="ARBA" id="ARBA00023235"/>
    </source>
</evidence>
<dbReference type="Proteomes" id="UP000254575">
    <property type="component" value="Unassembled WGS sequence"/>
</dbReference>
<dbReference type="GO" id="GO:0008033">
    <property type="term" value="P:tRNA processing"/>
    <property type="evidence" value="ECO:0007669"/>
    <property type="project" value="UniProtKB-KW"/>
</dbReference>
<evidence type="ECO:0000256" key="2">
    <source>
        <dbReference type="ARBA" id="ARBA00022552"/>
    </source>
</evidence>
<dbReference type="Pfam" id="PF00849">
    <property type="entry name" value="PseudoU_synth_2"/>
    <property type="match status" value="1"/>
</dbReference>
<keyword evidence="2" id="KW-0698">rRNA processing</keyword>
<evidence type="ECO:0000313" key="18">
    <source>
        <dbReference type="Proteomes" id="UP000254575"/>
    </source>
</evidence>
<evidence type="ECO:0000256" key="6">
    <source>
        <dbReference type="ARBA" id="ARBA00036916"/>
    </source>
</evidence>
<dbReference type="GO" id="GO:0000455">
    <property type="term" value="P:enzyme-directed rRNA pseudouridine synthesis"/>
    <property type="evidence" value="ECO:0007669"/>
    <property type="project" value="TreeGrafter"/>
</dbReference>
<comment type="function">
    <text evidence="7">Dual specificity enzyme that catalyzes the synthesis of pseudouridine from uracil-746 in 23S ribosomal RNA and from uracil-32 in the anticodon stem and loop of transfer RNAs.</text>
</comment>
<dbReference type="InterPro" id="IPR020103">
    <property type="entry name" value="PsdUridine_synth_cat_dom_sf"/>
</dbReference>
<organism evidence="17 18">
    <name type="scientific">Suttonella indologenes</name>
    <dbReference type="NCBI Taxonomy" id="13276"/>
    <lineage>
        <taxon>Bacteria</taxon>
        <taxon>Pseudomonadati</taxon>
        <taxon>Pseudomonadota</taxon>
        <taxon>Gammaproteobacteria</taxon>
        <taxon>Cardiobacteriales</taxon>
        <taxon>Cardiobacteriaceae</taxon>
        <taxon>Suttonella</taxon>
    </lineage>
</organism>
<evidence type="ECO:0000256" key="10">
    <source>
        <dbReference type="ARBA" id="ARBA00039988"/>
    </source>
</evidence>
<dbReference type="OrthoDB" id="9807829at2"/>
<evidence type="ECO:0000256" key="11">
    <source>
        <dbReference type="ARBA" id="ARBA00041266"/>
    </source>
</evidence>
<dbReference type="InterPro" id="IPR050188">
    <property type="entry name" value="RluA_PseudoU_synthase"/>
</dbReference>
<dbReference type="RefSeq" id="WP_115218627.1">
    <property type="nucleotide sequence ID" value="NZ_UHIA01000004.1"/>
</dbReference>
<dbReference type="GO" id="GO:0160151">
    <property type="term" value="F:tRNA pseudouridine(32) synthase activity"/>
    <property type="evidence" value="ECO:0007669"/>
    <property type="project" value="UniProtKB-EC"/>
</dbReference>
<evidence type="ECO:0000256" key="14">
    <source>
        <dbReference type="ARBA" id="ARBA00042883"/>
    </source>
</evidence>
<dbReference type="PANTHER" id="PTHR21600">
    <property type="entry name" value="MITOCHONDRIAL RNA PSEUDOURIDINE SYNTHASE"/>
    <property type="match status" value="1"/>
</dbReference>
<dbReference type="Gene3D" id="3.30.2350.10">
    <property type="entry name" value="Pseudouridine synthase"/>
    <property type="match status" value="1"/>
</dbReference>
<name>A0A380MXW5_9GAMM</name>
<dbReference type="InterPro" id="IPR006224">
    <property type="entry name" value="PsdUridine_synth_RluA-like_CS"/>
</dbReference>
<feature type="domain" description="Pseudouridine synthase RsuA/RluA-like" evidence="16">
    <location>
        <begin position="9"/>
        <end position="155"/>
    </location>
</feature>
<evidence type="ECO:0000313" key="17">
    <source>
        <dbReference type="EMBL" id="SUO97430.1"/>
    </source>
</evidence>
<dbReference type="InterPro" id="IPR006145">
    <property type="entry name" value="PsdUridine_synth_RsuA/RluA"/>
</dbReference>
<dbReference type="EC" id="5.4.99.28" evidence="8"/>
<evidence type="ECO:0000256" key="9">
    <source>
        <dbReference type="ARBA" id="ARBA00038945"/>
    </source>
</evidence>
<sequence>MDIIFEDADIVVVNKPAGLLSVPGRGADKQDSVEWRIKQQYPGAMAAHRLDMATSGVLLVAKHKDAERYYKQCFAQRETEKTYQALCHGHIAASRGEIDFPLRCDWERRPRQMVCYEQGKSALTRYKVLNYEGESTRVALYPFTGRSHQLRVHLAEIGHPIIGDNLYSYPQDAQLPRLLLHAQQLSITDRKGRQRHFYAPLPF</sequence>
<gene>
    <name evidence="17" type="primary">rluA</name>
    <name evidence="17" type="ORF">NCTC10717_01446</name>
</gene>
<evidence type="ECO:0000256" key="1">
    <source>
        <dbReference type="ARBA" id="ARBA00010876"/>
    </source>
</evidence>
<dbReference type="SUPFAM" id="SSF55120">
    <property type="entry name" value="Pseudouridine synthase"/>
    <property type="match status" value="1"/>
</dbReference>
<dbReference type="AlphaFoldDB" id="A0A380MXW5"/>
<dbReference type="EMBL" id="UHIA01000004">
    <property type="protein sequence ID" value="SUO97430.1"/>
    <property type="molecule type" value="Genomic_DNA"/>
</dbReference>
<evidence type="ECO:0000256" key="8">
    <source>
        <dbReference type="ARBA" id="ARBA00038944"/>
    </source>
</evidence>
<evidence type="ECO:0000256" key="12">
    <source>
        <dbReference type="ARBA" id="ARBA00042372"/>
    </source>
</evidence>
<evidence type="ECO:0000256" key="15">
    <source>
        <dbReference type="ARBA" id="ARBA00043143"/>
    </source>
</evidence>
<dbReference type="PANTHER" id="PTHR21600:SF91">
    <property type="entry name" value="DUAL-SPECIFICITY RNA PSEUDOURIDINE SYNTHASE RLUA"/>
    <property type="match status" value="1"/>
</dbReference>
<keyword evidence="18" id="KW-1185">Reference proteome</keyword>
<accession>A0A380MXW5</accession>
<evidence type="ECO:0000256" key="13">
    <source>
        <dbReference type="ARBA" id="ARBA00042844"/>
    </source>
</evidence>
<dbReference type="GO" id="GO:0003723">
    <property type="term" value="F:RNA binding"/>
    <property type="evidence" value="ECO:0007669"/>
    <property type="project" value="InterPro"/>
</dbReference>
<dbReference type="GO" id="GO:0160142">
    <property type="term" value="F:23S rRNA pseudouridine(746) synthase activity"/>
    <property type="evidence" value="ECO:0007669"/>
    <property type="project" value="UniProtKB-EC"/>
</dbReference>
<dbReference type="EC" id="5.4.99.29" evidence="9"/>
<proteinExistence type="inferred from homology"/>
<dbReference type="PROSITE" id="PS01129">
    <property type="entry name" value="PSI_RLU"/>
    <property type="match status" value="1"/>
</dbReference>
<evidence type="ECO:0000256" key="3">
    <source>
        <dbReference type="ARBA" id="ARBA00022694"/>
    </source>
</evidence>
<comment type="catalytic activity">
    <reaction evidence="6">
        <text>uridine(746) in 23S rRNA = pseudouridine(746) in 23S rRNA</text>
        <dbReference type="Rhea" id="RHEA:42548"/>
        <dbReference type="Rhea" id="RHEA-COMP:10109"/>
        <dbReference type="Rhea" id="RHEA-COMP:10110"/>
        <dbReference type="ChEBI" id="CHEBI:65314"/>
        <dbReference type="ChEBI" id="CHEBI:65315"/>
        <dbReference type="EC" id="5.4.99.29"/>
    </reaction>
</comment>
<keyword evidence="4 17" id="KW-0413">Isomerase</keyword>
<evidence type="ECO:0000259" key="16">
    <source>
        <dbReference type="Pfam" id="PF00849"/>
    </source>
</evidence>
<evidence type="ECO:0000256" key="5">
    <source>
        <dbReference type="ARBA" id="ARBA00036184"/>
    </source>
</evidence>
<comment type="similarity">
    <text evidence="1">Belongs to the pseudouridine synthase RluA family.</text>
</comment>
<keyword evidence="3" id="KW-0819">tRNA processing</keyword>
<comment type="catalytic activity">
    <reaction evidence="5">
        <text>uridine(32) in tRNA = pseudouridine(32) in tRNA</text>
        <dbReference type="Rhea" id="RHEA:42544"/>
        <dbReference type="Rhea" id="RHEA-COMP:10107"/>
        <dbReference type="Rhea" id="RHEA-COMP:10108"/>
        <dbReference type="ChEBI" id="CHEBI:65314"/>
        <dbReference type="ChEBI" id="CHEBI:65315"/>
        <dbReference type="EC" id="5.4.99.28"/>
    </reaction>
</comment>
<dbReference type="CDD" id="cd02869">
    <property type="entry name" value="PseudoU_synth_RluA_like"/>
    <property type="match status" value="1"/>
</dbReference>